<comment type="subcellular location">
    <subcellularLocation>
        <location evidence="12">Cytoplasm</location>
    </subcellularLocation>
</comment>
<keyword evidence="8 12" id="KW-0457">Lysine biosynthesis</keyword>
<evidence type="ECO:0000256" key="8">
    <source>
        <dbReference type="ARBA" id="ARBA00023154"/>
    </source>
</evidence>
<dbReference type="RefSeq" id="WP_207299828.1">
    <property type="nucleotide sequence ID" value="NZ_CP071444.1"/>
</dbReference>
<comment type="function">
    <text evidence="1 12">Catalyzes the condensation of (S)-aspartate-beta-semialdehyde [(S)-ASA] and pyruvate to 4-hydroxy-tetrahydrodipicolinate (HTPA).</text>
</comment>
<dbReference type="PANTHER" id="PTHR12128:SF66">
    <property type="entry name" value="4-HYDROXY-2-OXOGLUTARATE ALDOLASE, MITOCHONDRIAL"/>
    <property type="match status" value="1"/>
</dbReference>
<dbReference type="InterPro" id="IPR020625">
    <property type="entry name" value="Schiff_base-form_aldolases_AS"/>
</dbReference>
<dbReference type="GO" id="GO:0005829">
    <property type="term" value="C:cytosol"/>
    <property type="evidence" value="ECO:0007669"/>
    <property type="project" value="TreeGrafter"/>
</dbReference>
<dbReference type="GO" id="GO:0008840">
    <property type="term" value="F:4-hydroxy-tetrahydrodipicolinate synthase activity"/>
    <property type="evidence" value="ECO:0007669"/>
    <property type="project" value="UniProtKB-UniRule"/>
</dbReference>
<comment type="similarity">
    <text evidence="3 12 13">Belongs to the DapA family.</text>
</comment>
<comment type="subunit">
    <text evidence="12">Homotetramer; dimer of dimers.</text>
</comment>
<keyword evidence="10 12" id="KW-0704">Schiff base</keyword>
<evidence type="ECO:0000313" key="16">
    <source>
        <dbReference type="EMBL" id="QSX08487.1"/>
    </source>
</evidence>
<dbReference type="NCBIfam" id="TIGR00674">
    <property type="entry name" value="dapA"/>
    <property type="match status" value="1"/>
</dbReference>
<dbReference type="Gene3D" id="3.20.20.70">
    <property type="entry name" value="Aldolase class I"/>
    <property type="match status" value="1"/>
</dbReference>
<gene>
    <name evidence="12" type="primary">dapA</name>
    <name evidence="16" type="ORF">J0B03_11990</name>
</gene>
<evidence type="ECO:0000256" key="4">
    <source>
        <dbReference type="ARBA" id="ARBA00012086"/>
    </source>
</evidence>
<evidence type="ECO:0000256" key="9">
    <source>
        <dbReference type="ARBA" id="ARBA00023239"/>
    </source>
</evidence>
<evidence type="ECO:0000256" key="3">
    <source>
        <dbReference type="ARBA" id="ARBA00007592"/>
    </source>
</evidence>
<feature type="site" description="Part of a proton relay during catalysis" evidence="12">
    <location>
        <position position="109"/>
    </location>
</feature>
<dbReference type="InterPro" id="IPR002220">
    <property type="entry name" value="DapA-like"/>
</dbReference>
<feature type="site" description="Part of a proton relay during catalysis" evidence="12">
    <location>
        <position position="46"/>
    </location>
</feature>
<reference evidence="16" key="1">
    <citation type="submission" date="2021-03" db="EMBL/GenBank/DDBJ databases">
        <title>Alkalibacter marinus sp. nov., isolated from tidal flat sediment.</title>
        <authorList>
            <person name="Namirimu T."/>
            <person name="Yang J.-A."/>
            <person name="Yang S.-H."/>
            <person name="Kim Y.-J."/>
            <person name="Kwon K.K."/>
        </authorList>
    </citation>
    <scope>NUCLEOTIDE SEQUENCE</scope>
    <source>
        <strain evidence="16">ES005</strain>
    </source>
</reference>
<feature type="active site" description="Proton donor/acceptor" evidence="12 14">
    <location>
        <position position="135"/>
    </location>
</feature>
<evidence type="ECO:0000256" key="5">
    <source>
        <dbReference type="ARBA" id="ARBA00022490"/>
    </source>
</evidence>
<name>A0A974XEP9_9FIRM</name>
<dbReference type="PIRSF" id="PIRSF001365">
    <property type="entry name" value="DHDPS"/>
    <property type="match status" value="1"/>
</dbReference>
<dbReference type="CDD" id="cd00950">
    <property type="entry name" value="DHDPS"/>
    <property type="match status" value="1"/>
</dbReference>
<evidence type="ECO:0000256" key="7">
    <source>
        <dbReference type="ARBA" id="ARBA00022915"/>
    </source>
</evidence>
<dbReference type="GO" id="GO:0019877">
    <property type="term" value="P:diaminopimelate biosynthetic process"/>
    <property type="evidence" value="ECO:0007669"/>
    <property type="project" value="UniProtKB-UniRule"/>
</dbReference>
<evidence type="ECO:0000313" key="17">
    <source>
        <dbReference type="Proteomes" id="UP000663499"/>
    </source>
</evidence>
<dbReference type="SUPFAM" id="SSF51569">
    <property type="entry name" value="Aldolase"/>
    <property type="match status" value="1"/>
</dbReference>
<proteinExistence type="inferred from homology"/>
<dbReference type="HAMAP" id="MF_00418">
    <property type="entry name" value="DapA"/>
    <property type="match status" value="1"/>
</dbReference>
<dbReference type="AlphaFoldDB" id="A0A974XEP9"/>
<evidence type="ECO:0000256" key="12">
    <source>
        <dbReference type="HAMAP-Rule" id="MF_00418"/>
    </source>
</evidence>
<evidence type="ECO:0000256" key="15">
    <source>
        <dbReference type="PIRSR" id="PIRSR001365-2"/>
    </source>
</evidence>
<dbReference type="PRINTS" id="PR00146">
    <property type="entry name" value="DHPICSNTHASE"/>
</dbReference>
<comment type="catalytic activity">
    <reaction evidence="11 12">
        <text>L-aspartate 4-semialdehyde + pyruvate = (2S,4S)-4-hydroxy-2,3,4,5-tetrahydrodipicolinate + H2O + H(+)</text>
        <dbReference type="Rhea" id="RHEA:34171"/>
        <dbReference type="ChEBI" id="CHEBI:15361"/>
        <dbReference type="ChEBI" id="CHEBI:15377"/>
        <dbReference type="ChEBI" id="CHEBI:15378"/>
        <dbReference type="ChEBI" id="CHEBI:67139"/>
        <dbReference type="ChEBI" id="CHEBI:537519"/>
        <dbReference type="EC" id="4.3.3.7"/>
    </reaction>
</comment>
<keyword evidence="6 12" id="KW-0028">Amino-acid biosynthesis</keyword>
<accession>A0A974XEP9</accession>
<dbReference type="GO" id="GO:0009089">
    <property type="term" value="P:lysine biosynthetic process via diaminopimelate"/>
    <property type="evidence" value="ECO:0007669"/>
    <property type="project" value="UniProtKB-UniRule"/>
</dbReference>
<dbReference type="InterPro" id="IPR005263">
    <property type="entry name" value="DapA"/>
</dbReference>
<dbReference type="Pfam" id="PF00701">
    <property type="entry name" value="DHDPS"/>
    <property type="match status" value="1"/>
</dbReference>
<keyword evidence="7 12" id="KW-0220">Diaminopimelate biosynthesis</keyword>
<evidence type="ECO:0000256" key="14">
    <source>
        <dbReference type="PIRSR" id="PIRSR001365-1"/>
    </source>
</evidence>
<keyword evidence="5 12" id="KW-0963">Cytoplasm</keyword>
<feature type="binding site" evidence="12 15">
    <location>
        <position position="205"/>
    </location>
    <ligand>
        <name>pyruvate</name>
        <dbReference type="ChEBI" id="CHEBI:15361"/>
    </ligand>
</feature>
<evidence type="ECO:0000256" key="11">
    <source>
        <dbReference type="ARBA" id="ARBA00047836"/>
    </source>
</evidence>
<feature type="binding site" evidence="12 15">
    <location>
        <position position="47"/>
    </location>
    <ligand>
        <name>pyruvate</name>
        <dbReference type="ChEBI" id="CHEBI:15361"/>
    </ligand>
</feature>
<dbReference type="PANTHER" id="PTHR12128">
    <property type="entry name" value="DIHYDRODIPICOLINATE SYNTHASE"/>
    <property type="match status" value="1"/>
</dbReference>
<evidence type="ECO:0000256" key="6">
    <source>
        <dbReference type="ARBA" id="ARBA00022605"/>
    </source>
</evidence>
<sequence>MKGLFKGSGVAIVTPFKDGEIDFHRLEQLLEWHIQQGTDAIIICGTTGETPCTTDEEQEDLIAFAIEKVDHRVPVIAGTGSNSTYHAVAMSRFADEKGADGILVMNPYYNKGTQNGIVKHFQAVSDAVRCPIIVYNVPSRTGCNIEVETMVKLSQIENVKAVKEASGDIVQVAEIARLCGKDLAIYSGNDNQVVPILSLGGHGVISVSANIIPTDMSRMVHLYHEGKIKDSLELQLKMNGLNKALFLEANPIPVKAALQLMNMDTGELRMPLTPLEEKHLEVLKKEMTAYGLL</sequence>
<keyword evidence="17" id="KW-1185">Reference proteome</keyword>
<dbReference type="KEGG" id="alka:J0B03_11990"/>
<dbReference type="PROSITE" id="PS00666">
    <property type="entry name" value="DHDPS_2"/>
    <property type="match status" value="1"/>
</dbReference>
<dbReference type="Proteomes" id="UP000663499">
    <property type="component" value="Chromosome"/>
</dbReference>
<evidence type="ECO:0000256" key="1">
    <source>
        <dbReference type="ARBA" id="ARBA00003294"/>
    </source>
</evidence>
<comment type="caution">
    <text evidence="12">Was originally thought to be a dihydrodipicolinate synthase (DHDPS), catalyzing the condensation of (S)-aspartate-beta-semialdehyde [(S)-ASA] and pyruvate to dihydrodipicolinate (DHDP). However, it was shown in E.coli that the product of the enzymatic reaction is not dihydrodipicolinate but in fact (4S)-4-hydroxy-2,3,4,5-tetrahydro-(2S)-dipicolinic acid (HTPA), and that the consecutive dehydration reaction leading to DHDP is not spontaneous but catalyzed by DapB.</text>
</comment>
<protein>
    <recommendedName>
        <fullName evidence="4 12">4-hydroxy-tetrahydrodipicolinate synthase</fullName>
        <shortName evidence="12">HTPA synthase</shortName>
        <ecNumber evidence="4 12">4.3.3.7</ecNumber>
    </recommendedName>
</protein>
<comment type="pathway">
    <text evidence="2 12">Amino-acid biosynthesis; L-lysine biosynthesis via DAP pathway; (S)-tetrahydrodipicolinate from L-aspartate: step 3/4.</text>
</comment>
<dbReference type="EC" id="4.3.3.7" evidence="4 12"/>
<dbReference type="SMART" id="SM01130">
    <property type="entry name" value="DHDPS"/>
    <property type="match status" value="1"/>
</dbReference>
<evidence type="ECO:0000256" key="2">
    <source>
        <dbReference type="ARBA" id="ARBA00005120"/>
    </source>
</evidence>
<evidence type="ECO:0000256" key="13">
    <source>
        <dbReference type="PIRNR" id="PIRNR001365"/>
    </source>
</evidence>
<keyword evidence="9 12" id="KW-0456">Lyase</keyword>
<feature type="active site" description="Schiff-base intermediate with substrate" evidence="12 14">
    <location>
        <position position="163"/>
    </location>
</feature>
<evidence type="ECO:0000256" key="10">
    <source>
        <dbReference type="ARBA" id="ARBA00023270"/>
    </source>
</evidence>
<dbReference type="InterPro" id="IPR013785">
    <property type="entry name" value="Aldolase_TIM"/>
</dbReference>
<organism evidence="16 17">
    <name type="scientific">Alkalibacter rhizosphaerae</name>
    <dbReference type="NCBI Taxonomy" id="2815577"/>
    <lineage>
        <taxon>Bacteria</taxon>
        <taxon>Bacillati</taxon>
        <taxon>Bacillota</taxon>
        <taxon>Clostridia</taxon>
        <taxon>Eubacteriales</taxon>
        <taxon>Eubacteriaceae</taxon>
        <taxon>Alkalibacter</taxon>
    </lineage>
</organism>
<dbReference type="EMBL" id="CP071444">
    <property type="protein sequence ID" value="QSX08487.1"/>
    <property type="molecule type" value="Genomic_DNA"/>
</dbReference>